<comment type="caution">
    <text evidence="1">The sequence shown here is derived from an EMBL/GenBank/DDBJ whole genome shotgun (WGS) entry which is preliminary data.</text>
</comment>
<dbReference type="RefSeq" id="WP_191758962.1">
    <property type="nucleotide sequence ID" value="NZ_VJXY01000019.1"/>
</dbReference>
<sequence length="86" mass="9747">MKHKPNVVFVSPSQKIQGTTGYKYFFLTEKQSELQSAIHQIVVGIPAKDEPACIKGIEKEITQKNSTRIMPYKFLLPSQILQSINI</sequence>
<dbReference type="Proteomes" id="UP001165986">
    <property type="component" value="Unassembled WGS sequence"/>
</dbReference>
<dbReference type="EMBL" id="VJXY01000019">
    <property type="protein sequence ID" value="MBD6617748.1"/>
    <property type="molecule type" value="Genomic_DNA"/>
</dbReference>
<keyword evidence="2" id="KW-1185">Reference proteome</keyword>
<evidence type="ECO:0000313" key="2">
    <source>
        <dbReference type="Proteomes" id="UP001165986"/>
    </source>
</evidence>
<evidence type="ECO:0000313" key="1">
    <source>
        <dbReference type="EMBL" id="MBD6617748.1"/>
    </source>
</evidence>
<name>A0AA40SYP1_9NOST</name>
<gene>
    <name evidence="1" type="ORF">FNW02_18410</name>
</gene>
<protein>
    <submittedName>
        <fullName evidence="1">Uncharacterized protein</fullName>
    </submittedName>
</protein>
<accession>A0AA40SYP1</accession>
<proteinExistence type="predicted"/>
<reference evidence="1" key="1">
    <citation type="submission" date="2019-07" db="EMBL/GenBank/DDBJ databases">
        <title>Toxilogical consequences of a new and cryptic species of cyanobacteria (Komarekiella delphini-convector) recovered from the epidermis of a bottlenose dolphin and 1500 ft. in the air.</title>
        <authorList>
            <person name="Brown A.O."/>
            <person name="Dvorak P."/>
            <person name="Villanueva C.D."/>
            <person name="Foss A.J."/>
            <person name="Garvey A.D."/>
            <person name="Gibson Q.A."/>
            <person name="Johansen J.R."/>
            <person name="Casamatta D.A."/>
        </authorList>
    </citation>
    <scope>NUCLEOTIDE SEQUENCE</scope>
    <source>
        <strain evidence="1">SJRDD-AB1</strain>
    </source>
</reference>
<organism evidence="1 2">
    <name type="scientific">Komarekiella delphini-convector SJRDD-AB1</name>
    <dbReference type="NCBI Taxonomy" id="2593771"/>
    <lineage>
        <taxon>Bacteria</taxon>
        <taxon>Bacillati</taxon>
        <taxon>Cyanobacteriota</taxon>
        <taxon>Cyanophyceae</taxon>
        <taxon>Nostocales</taxon>
        <taxon>Nostocaceae</taxon>
        <taxon>Komarekiella</taxon>
        <taxon>Komarekiella delphini-convector</taxon>
    </lineage>
</organism>
<dbReference type="AlphaFoldDB" id="A0AA40SYP1"/>